<accession>A0ABZ2CB01</accession>
<keyword evidence="3" id="KW-1185">Reference proteome</keyword>
<keyword evidence="1" id="KW-1133">Transmembrane helix</keyword>
<evidence type="ECO:0000313" key="2">
    <source>
        <dbReference type="EMBL" id="WVX79446.1"/>
    </source>
</evidence>
<sequence>MEPFIPLISEVVFPITVTLFLLYRIKSKLDSVVQLIQSLPERLSGK</sequence>
<name>A0ABZ2CB01_9BACI</name>
<dbReference type="EMBL" id="CP137640">
    <property type="protein sequence ID" value="WVX79446.1"/>
    <property type="molecule type" value="Genomic_DNA"/>
</dbReference>
<dbReference type="Pfam" id="PF12841">
    <property type="entry name" value="YvrJ"/>
    <property type="match status" value="1"/>
</dbReference>
<dbReference type="RefSeq" id="WP_338448380.1">
    <property type="nucleotide sequence ID" value="NZ_CP137640.1"/>
</dbReference>
<proteinExistence type="predicted"/>
<gene>
    <name evidence="2" type="ORF">R4Z09_19350</name>
</gene>
<keyword evidence="1" id="KW-0472">Membrane</keyword>
<protein>
    <submittedName>
        <fullName evidence="2">YvrJ family protein</fullName>
    </submittedName>
</protein>
<keyword evidence="1" id="KW-0812">Transmembrane</keyword>
<organism evidence="2 3">
    <name type="scientific">Niallia oryzisoli</name>
    <dbReference type="NCBI Taxonomy" id="1737571"/>
    <lineage>
        <taxon>Bacteria</taxon>
        <taxon>Bacillati</taxon>
        <taxon>Bacillota</taxon>
        <taxon>Bacilli</taxon>
        <taxon>Bacillales</taxon>
        <taxon>Bacillaceae</taxon>
        <taxon>Niallia</taxon>
    </lineage>
</organism>
<dbReference type="Proteomes" id="UP001357223">
    <property type="component" value="Chromosome"/>
</dbReference>
<reference evidence="2 3" key="1">
    <citation type="submission" date="2023-10" db="EMBL/GenBank/DDBJ databases">
        <title>Niallia locisalis sp.nov. isolated from a salt pond sample.</title>
        <authorList>
            <person name="Li X.-J."/>
            <person name="Dong L."/>
        </authorList>
    </citation>
    <scope>NUCLEOTIDE SEQUENCE [LARGE SCALE GENOMIC DNA]</scope>
    <source>
        <strain evidence="2 3">DSM 29761</strain>
    </source>
</reference>
<feature type="transmembrane region" description="Helical" evidence="1">
    <location>
        <begin position="6"/>
        <end position="25"/>
    </location>
</feature>
<evidence type="ECO:0000256" key="1">
    <source>
        <dbReference type="SAM" id="Phobius"/>
    </source>
</evidence>
<dbReference type="InterPro" id="IPR024419">
    <property type="entry name" value="YvrJ"/>
</dbReference>
<evidence type="ECO:0000313" key="3">
    <source>
        <dbReference type="Proteomes" id="UP001357223"/>
    </source>
</evidence>